<name>A0A2P5DZ42_PARAD</name>
<gene>
    <name evidence="1" type="ORF">PanWU01x14_017880</name>
</gene>
<evidence type="ECO:0000313" key="2">
    <source>
        <dbReference type="Proteomes" id="UP000237105"/>
    </source>
</evidence>
<evidence type="ECO:0000313" key="1">
    <source>
        <dbReference type="EMBL" id="PON78530.1"/>
    </source>
</evidence>
<sequence>VGAVASKFIAATLKWKNNKWRQNATASVRQDTATALDRKYRNYQRLMVGAVESCDRGASLWLIARGFWVTFLNGNYP</sequence>
<comment type="caution">
    <text evidence="1">The sequence shown here is derived from an EMBL/GenBank/DDBJ whole genome shotgun (WGS) entry which is preliminary data.</text>
</comment>
<dbReference type="AlphaFoldDB" id="A0A2P5DZ42"/>
<reference evidence="2" key="1">
    <citation type="submission" date="2016-06" db="EMBL/GenBank/DDBJ databases">
        <title>Parallel loss of symbiosis genes in relatives of nitrogen-fixing non-legume Parasponia.</title>
        <authorList>
            <person name="Van Velzen R."/>
            <person name="Holmer R."/>
            <person name="Bu F."/>
            <person name="Rutten L."/>
            <person name="Van Zeijl A."/>
            <person name="Liu W."/>
            <person name="Santuari L."/>
            <person name="Cao Q."/>
            <person name="Sharma T."/>
            <person name="Shen D."/>
            <person name="Roswanjaya Y."/>
            <person name="Wardhani T."/>
            <person name="Kalhor M.S."/>
            <person name="Jansen J."/>
            <person name="Van den Hoogen J."/>
            <person name="Gungor B."/>
            <person name="Hartog M."/>
            <person name="Hontelez J."/>
            <person name="Verver J."/>
            <person name="Yang W.-C."/>
            <person name="Schijlen E."/>
            <person name="Repin R."/>
            <person name="Schilthuizen M."/>
            <person name="Schranz E."/>
            <person name="Heidstra R."/>
            <person name="Miyata K."/>
            <person name="Fedorova E."/>
            <person name="Kohlen W."/>
            <person name="Bisseling T."/>
            <person name="Smit S."/>
            <person name="Geurts R."/>
        </authorList>
    </citation>
    <scope>NUCLEOTIDE SEQUENCE [LARGE SCALE GENOMIC DNA]</scope>
    <source>
        <strain evidence="2">cv. WU1-14</strain>
    </source>
</reference>
<protein>
    <submittedName>
        <fullName evidence="1">Uncharacterized protein</fullName>
    </submittedName>
</protein>
<dbReference type="OrthoDB" id="10340827at2759"/>
<proteinExistence type="predicted"/>
<keyword evidence="2" id="KW-1185">Reference proteome</keyword>
<feature type="non-terminal residue" evidence="1">
    <location>
        <position position="1"/>
    </location>
</feature>
<organism evidence="1 2">
    <name type="scientific">Parasponia andersonii</name>
    <name type="common">Sponia andersonii</name>
    <dbReference type="NCBI Taxonomy" id="3476"/>
    <lineage>
        <taxon>Eukaryota</taxon>
        <taxon>Viridiplantae</taxon>
        <taxon>Streptophyta</taxon>
        <taxon>Embryophyta</taxon>
        <taxon>Tracheophyta</taxon>
        <taxon>Spermatophyta</taxon>
        <taxon>Magnoliopsida</taxon>
        <taxon>eudicotyledons</taxon>
        <taxon>Gunneridae</taxon>
        <taxon>Pentapetalae</taxon>
        <taxon>rosids</taxon>
        <taxon>fabids</taxon>
        <taxon>Rosales</taxon>
        <taxon>Cannabaceae</taxon>
        <taxon>Parasponia</taxon>
    </lineage>
</organism>
<dbReference type="EMBL" id="JXTB01000008">
    <property type="protein sequence ID" value="PON78530.1"/>
    <property type="molecule type" value="Genomic_DNA"/>
</dbReference>
<dbReference type="Proteomes" id="UP000237105">
    <property type="component" value="Unassembled WGS sequence"/>
</dbReference>
<accession>A0A2P5DZ42</accession>